<feature type="domain" description="Insertion element IS1 protein InsA helix-turn-helix" evidence="6">
    <location>
        <begin position="45"/>
        <end position="87"/>
    </location>
</feature>
<dbReference type="EMBL" id="MRUL01000025">
    <property type="protein sequence ID" value="OON36472.1"/>
    <property type="molecule type" value="Genomic_DNA"/>
</dbReference>
<dbReference type="Proteomes" id="UP000190667">
    <property type="component" value="Unassembled WGS sequence"/>
</dbReference>
<keyword evidence="8" id="KW-1185">Reference proteome</keyword>
<evidence type="ECO:0000259" key="5">
    <source>
        <dbReference type="Pfam" id="PF03811"/>
    </source>
</evidence>
<evidence type="ECO:0000313" key="7">
    <source>
        <dbReference type="EMBL" id="OON36472.1"/>
    </source>
</evidence>
<sequence length="91" mass="10226">MAKIDVVCPRCSEIHGVIRNGHSGSGAQLYRCKHCLKTFQLSCHYNGAKPEIHQAIVDMAMNGSGCRDTARVLRISLNTVLRHLKNLRRIR</sequence>
<feature type="domain" description="InsA N-terminal zinc ribbon" evidence="5">
    <location>
        <begin position="1"/>
        <end position="35"/>
    </location>
</feature>
<name>A0A1S8YCD0_9GAMM</name>
<dbReference type="Pfam" id="PF03811">
    <property type="entry name" value="Zn_ribbon_InsA"/>
    <property type="match status" value="1"/>
</dbReference>
<dbReference type="AlphaFoldDB" id="A0A1S8YCD0"/>
<organism evidence="7 8">
    <name type="scientific">Izhakiella australiensis</name>
    <dbReference type="NCBI Taxonomy" id="1926881"/>
    <lineage>
        <taxon>Bacteria</taxon>
        <taxon>Pseudomonadati</taxon>
        <taxon>Pseudomonadota</taxon>
        <taxon>Gammaproteobacteria</taxon>
        <taxon>Enterobacterales</taxon>
        <taxon>Erwiniaceae</taxon>
        <taxon>Izhakiella</taxon>
    </lineage>
</organism>
<dbReference type="InterPro" id="IPR009057">
    <property type="entry name" value="Homeodomain-like_sf"/>
</dbReference>
<dbReference type="InterPro" id="IPR051252">
    <property type="entry name" value="IS1_transposase_InsA"/>
</dbReference>
<dbReference type="Pfam" id="PF12759">
    <property type="entry name" value="HTH_Tnp_IS1"/>
    <property type="match status" value="1"/>
</dbReference>
<dbReference type="InterPro" id="IPR024431">
    <property type="entry name" value="InsA_HTH_dom"/>
</dbReference>
<evidence type="ECO:0000313" key="8">
    <source>
        <dbReference type="Proteomes" id="UP000190667"/>
    </source>
</evidence>
<keyword evidence="3" id="KW-0815">Transposition</keyword>
<evidence type="ECO:0000259" key="6">
    <source>
        <dbReference type="Pfam" id="PF12759"/>
    </source>
</evidence>
<dbReference type="SUPFAM" id="SSF46689">
    <property type="entry name" value="Homeodomain-like"/>
    <property type="match status" value="1"/>
</dbReference>
<evidence type="ECO:0000256" key="1">
    <source>
        <dbReference type="ARBA" id="ARBA00004091"/>
    </source>
</evidence>
<comment type="caution">
    <text evidence="7">The sequence shown here is derived from an EMBL/GenBank/DDBJ whole genome shotgun (WGS) entry which is preliminary data.</text>
</comment>
<proteinExistence type="inferred from homology"/>
<dbReference type="GO" id="GO:0006313">
    <property type="term" value="P:DNA transposition"/>
    <property type="evidence" value="ECO:0007669"/>
    <property type="project" value="InterPro"/>
</dbReference>
<reference evidence="7 8" key="1">
    <citation type="submission" date="2016-12" db="EMBL/GenBank/DDBJ databases">
        <title>Izhakiella australiana sp. nov. of genus Izhakiella isolated from Australian desert.</title>
        <authorList>
            <person name="Ji M."/>
        </authorList>
    </citation>
    <scope>NUCLEOTIDE SEQUENCE [LARGE SCALE GENOMIC DNA]</scope>
    <source>
        <strain evidence="7 8">D4N98</strain>
        <plasmid evidence="7">unnamed</plasmid>
    </source>
</reference>
<dbReference type="InterPro" id="IPR003220">
    <property type="entry name" value="InsA_N_dom_Znf"/>
</dbReference>
<geneLocation type="plasmid" evidence="7">
    <name>unnamed</name>
</geneLocation>
<protein>
    <submittedName>
        <fullName evidence="7">Transposase</fullName>
    </submittedName>
</protein>
<gene>
    <name evidence="7" type="ORF">BTJ39_21610</name>
</gene>
<keyword evidence="4" id="KW-0233">DNA recombination</keyword>
<comment type="function">
    <text evidence="1">Absolutely required for transposition of IS1.</text>
</comment>
<keyword evidence="7" id="KW-0614">Plasmid</keyword>
<evidence type="ECO:0000256" key="4">
    <source>
        <dbReference type="ARBA" id="ARBA00023172"/>
    </source>
</evidence>
<evidence type="ECO:0000256" key="3">
    <source>
        <dbReference type="ARBA" id="ARBA00022578"/>
    </source>
</evidence>
<dbReference type="PANTHER" id="PTHR47923">
    <property type="entry name" value="INSERTION ELEMENT IS1 1 PROTEIN INSA-RELATED"/>
    <property type="match status" value="1"/>
</dbReference>
<accession>A0A1S8YCD0</accession>
<comment type="similarity">
    <text evidence="2">Belongs to the IS1 elements InsA family.</text>
</comment>
<dbReference type="PANTHER" id="PTHR47923:SF1">
    <property type="entry name" value="INSERTION ELEMENT IS1 1 PROTEIN INSA-RELATED"/>
    <property type="match status" value="1"/>
</dbReference>
<evidence type="ECO:0000256" key="2">
    <source>
        <dbReference type="ARBA" id="ARBA00006212"/>
    </source>
</evidence>